<feature type="domain" description="ATP synthase alpha subunit C-terminal" evidence="14">
    <location>
        <begin position="422"/>
        <end position="547"/>
    </location>
</feature>
<evidence type="ECO:0000259" key="13">
    <source>
        <dbReference type="Pfam" id="PF00006"/>
    </source>
</evidence>
<evidence type="ECO:0000256" key="5">
    <source>
        <dbReference type="ARBA" id="ARBA00022781"/>
    </source>
</evidence>
<comment type="subcellular location">
    <subcellularLocation>
        <location evidence="1">Membrane</location>
    </subcellularLocation>
</comment>
<evidence type="ECO:0000256" key="7">
    <source>
        <dbReference type="ARBA" id="ARBA00023065"/>
    </source>
</evidence>
<gene>
    <name evidence="16" type="ORF">LARSCL_LOCUS11513</name>
</gene>
<evidence type="ECO:0000256" key="8">
    <source>
        <dbReference type="ARBA" id="ARBA00023136"/>
    </source>
</evidence>
<dbReference type="InterPro" id="IPR023366">
    <property type="entry name" value="ATP_synth_asu-like_sf"/>
</dbReference>
<dbReference type="InterPro" id="IPR020003">
    <property type="entry name" value="ATPase_a/bsu_AS"/>
</dbReference>
<comment type="similarity">
    <text evidence="2 11">Belongs to the ATPase alpha/beta chains family.</text>
</comment>
<dbReference type="SUPFAM" id="SSF47917">
    <property type="entry name" value="C-terminal domain of alpha and beta subunits of F1 ATP synthase"/>
    <property type="match status" value="1"/>
</dbReference>
<keyword evidence="5 11" id="KW-0375">Hydrogen ion transport</keyword>
<dbReference type="FunFam" id="1.20.150.20:FF:000001">
    <property type="entry name" value="ATP synthase subunit alpha"/>
    <property type="match status" value="1"/>
</dbReference>
<keyword evidence="8" id="KW-0472">Membrane</keyword>
<dbReference type="Gene3D" id="2.40.30.20">
    <property type="match status" value="1"/>
</dbReference>
<dbReference type="InterPro" id="IPR005294">
    <property type="entry name" value="ATP_synth_F1_asu"/>
</dbReference>
<dbReference type="InterPro" id="IPR004100">
    <property type="entry name" value="ATPase_F1/V1/A1_a/bsu_N"/>
</dbReference>
<feature type="domain" description="ATPase F1/V1/A1 complex alpha/beta subunit nucleotide-binding" evidence="13">
    <location>
        <begin position="192"/>
        <end position="415"/>
    </location>
</feature>
<evidence type="ECO:0000256" key="1">
    <source>
        <dbReference type="ARBA" id="ARBA00004370"/>
    </source>
</evidence>
<evidence type="ECO:0000256" key="9">
    <source>
        <dbReference type="ARBA" id="ARBA00023196"/>
    </source>
</evidence>
<dbReference type="InterPro" id="IPR000194">
    <property type="entry name" value="ATPase_F1/V1/A1_a/bsu_nucl-bd"/>
</dbReference>
<dbReference type="Gene3D" id="1.20.150.20">
    <property type="entry name" value="ATP synthase alpha/beta chain, C-terminal domain"/>
    <property type="match status" value="1"/>
</dbReference>
<organism evidence="16 17">
    <name type="scientific">Larinioides sclopetarius</name>
    <dbReference type="NCBI Taxonomy" id="280406"/>
    <lineage>
        <taxon>Eukaryota</taxon>
        <taxon>Metazoa</taxon>
        <taxon>Ecdysozoa</taxon>
        <taxon>Arthropoda</taxon>
        <taxon>Chelicerata</taxon>
        <taxon>Arachnida</taxon>
        <taxon>Araneae</taxon>
        <taxon>Araneomorphae</taxon>
        <taxon>Entelegynae</taxon>
        <taxon>Araneoidea</taxon>
        <taxon>Araneidae</taxon>
        <taxon>Larinioides</taxon>
    </lineage>
</organism>
<reference evidence="16 17" key="1">
    <citation type="submission" date="2024-04" db="EMBL/GenBank/DDBJ databases">
        <authorList>
            <person name="Rising A."/>
            <person name="Reimegard J."/>
            <person name="Sonavane S."/>
            <person name="Akerstrom W."/>
            <person name="Nylinder S."/>
            <person name="Hedman E."/>
            <person name="Kallberg Y."/>
        </authorList>
    </citation>
    <scope>NUCLEOTIDE SEQUENCE [LARGE SCALE GENOMIC DNA]</scope>
</reference>
<dbReference type="Pfam" id="PF00306">
    <property type="entry name" value="ATP-synt_ab_C"/>
    <property type="match status" value="1"/>
</dbReference>
<dbReference type="GO" id="GO:0005739">
    <property type="term" value="C:mitochondrion"/>
    <property type="evidence" value="ECO:0007669"/>
    <property type="project" value="UniProtKB-ARBA"/>
</dbReference>
<dbReference type="InterPro" id="IPR000793">
    <property type="entry name" value="ATP_synth_asu_C"/>
</dbReference>
<dbReference type="GO" id="GO:0046933">
    <property type="term" value="F:proton-transporting ATP synthase activity, rotational mechanism"/>
    <property type="evidence" value="ECO:0007669"/>
    <property type="project" value="InterPro"/>
</dbReference>
<evidence type="ECO:0000256" key="2">
    <source>
        <dbReference type="ARBA" id="ARBA00008936"/>
    </source>
</evidence>
<dbReference type="SUPFAM" id="SSF52540">
    <property type="entry name" value="P-loop containing nucleoside triphosphate hydrolases"/>
    <property type="match status" value="1"/>
</dbReference>
<dbReference type="Pfam" id="PF00006">
    <property type="entry name" value="ATP-synt_ab"/>
    <property type="match status" value="1"/>
</dbReference>
<evidence type="ECO:0000256" key="12">
    <source>
        <dbReference type="RuleBase" id="RU003551"/>
    </source>
</evidence>
<evidence type="ECO:0000256" key="4">
    <source>
        <dbReference type="ARBA" id="ARBA00022741"/>
    </source>
</evidence>
<dbReference type="GO" id="GO:0045259">
    <property type="term" value="C:proton-transporting ATP synthase complex"/>
    <property type="evidence" value="ECO:0007669"/>
    <property type="project" value="UniProtKB-KW"/>
</dbReference>
<dbReference type="HAMAP" id="MF_01346">
    <property type="entry name" value="ATP_synth_alpha_bact"/>
    <property type="match status" value="1"/>
</dbReference>
<dbReference type="NCBIfam" id="TIGR00962">
    <property type="entry name" value="atpA"/>
    <property type="match status" value="1"/>
</dbReference>
<dbReference type="GO" id="GO:0043531">
    <property type="term" value="F:ADP binding"/>
    <property type="evidence" value="ECO:0007669"/>
    <property type="project" value="TreeGrafter"/>
</dbReference>
<evidence type="ECO:0000256" key="10">
    <source>
        <dbReference type="ARBA" id="ARBA00023310"/>
    </source>
</evidence>
<accession>A0AAV2ABM4</accession>
<dbReference type="InterPro" id="IPR036121">
    <property type="entry name" value="ATPase_F1/V1/A1_a/bsu_N_sf"/>
</dbReference>
<sequence length="553" mass="60022">MAFMSLRLSTVAAKQLSQKLPKITPKISPCLSRYLSTSKSMAASGPGAAEVSSILEERILGHTPTAELEETGRVLSIGDGIARVYGLKNIQAEEMVEFSSGLKGMALNLEPDNVGIVVFGNDRLIKEGDIVKRTGAIVDVPIGAELLGRVVDALGNPIDGKGPVKCSKRARVGVKAPGIIPRISVREPMLTGVKAVDSLVPIGRGQRELIIGDRQTGKTAIAIDTIINQEKKKLYCIYVAIGQKRSTVAQIVKRLTDSDAMKYTIIVAATASEAAPLQYLAPYSGCAMGEYFRDNGMHGLIIYVYISEIYFHVSFMQAVAYRQMSLLLRRPPGREAYPGDVFYLHSRLLERAAKMNETFKGGSLTALPVIETQAGDVSAYIPTNVISITDGQIFLETELFYKGIRPAINVGLSVSRVGSAAQTKAMKQVAGSMKLELAQYREVAAFAQFGSDLDASTQQLLNRGVRLTELLKQGQYVPMAIEDQVAVIYTGVRGYLDKLDPSRIGSFEKAFLQHIKTSHQDVLDTIATEGKISDATDAKLKKIVSEFFTSFTA</sequence>
<dbReference type="InterPro" id="IPR033732">
    <property type="entry name" value="ATP_synth_F1_a_nt-bd_dom"/>
</dbReference>
<dbReference type="SUPFAM" id="SSF50615">
    <property type="entry name" value="N-terminal domain of alpha and beta subunits of F1 ATP synthase"/>
    <property type="match status" value="1"/>
</dbReference>
<evidence type="ECO:0000313" key="16">
    <source>
        <dbReference type="EMBL" id="CAL1281338.1"/>
    </source>
</evidence>
<dbReference type="CDD" id="cd18116">
    <property type="entry name" value="ATP-synt_F1_alpha_N"/>
    <property type="match status" value="1"/>
</dbReference>
<dbReference type="NCBIfam" id="NF009884">
    <property type="entry name" value="PRK13343.1"/>
    <property type="match status" value="1"/>
</dbReference>
<dbReference type="EMBL" id="CAXIEN010000142">
    <property type="protein sequence ID" value="CAL1281338.1"/>
    <property type="molecule type" value="Genomic_DNA"/>
</dbReference>
<dbReference type="GO" id="GO:0005524">
    <property type="term" value="F:ATP binding"/>
    <property type="evidence" value="ECO:0007669"/>
    <property type="project" value="UniProtKB-KW"/>
</dbReference>
<dbReference type="CDD" id="cd18113">
    <property type="entry name" value="ATP-synt_F1_alpha_C"/>
    <property type="match status" value="1"/>
</dbReference>
<dbReference type="CDD" id="cd01132">
    <property type="entry name" value="F1-ATPase_alpha_CD"/>
    <property type="match status" value="1"/>
</dbReference>
<keyword evidence="4 12" id="KW-0547">Nucleotide-binding</keyword>
<keyword evidence="9 12" id="KW-0139">CF(1)</keyword>
<dbReference type="Gene3D" id="3.40.50.300">
    <property type="entry name" value="P-loop containing nucleotide triphosphate hydrolases"/>
    <property type="match status" value="1"/>
</dbReference>
<proteinExistence type="inferred from homology"/>
<evidence type="ECO:0000259" key="15">
    <source>
        <dbReference type="Pfam" id="PF02874"/>
    </source>
</evidence>
<dbReference type="InterPro" id="IPR038376">
    <property type="entry name" value="ATP_synth_asu_C_sf"/>
</dbReference>
<dbReference type="PANTHER" id="PTHR48082:SF2">
    <property type="entry name" value="ATP SYNTHASE SUBUNIT ALPHA, MITOCHONDRIAL"/>
    <property type="match status" value="1"/>
</dbReference>
<dbReference type="PROSITE" id="PS00152">
    <property type="entry name" value="ATPASE_ALPHA_BETA"/>
    <property type="match status" value="1"/>
</dbReference>
<evidence type="ECO:0000256" key="11">
    <source>
        <dbReference type="RuleBase" id="RU000339"/>
    </source>
</evidence>
<protein>
    <recommendedName>
        <fullName evidence="12">ATP synthase subunit alpha</fullName>
    </recommendedName>
</protein>
<evidence type="ECO:0000256" key="3">
    <source>
        <dbReference type="ARBA" id="ARBA00022448"/>
    </source>
</evidence>
<feature type="domain" description="ATPase F1/V1/A1 complex alpha/beta subunit N-terminal" evidence="15">
    <location>
        <begin position="69"/>
        <end position="135"/>
    </location>
</feature>
<evidence type="ECO:0000313" key="17">
    <source>
        <dbReference type="Proteomes" id="UP001497382"/>
    </source>
</evidence>
<dbReference type="Pfam" id="PF02874">
    <property type="entry name" value="ATP-synt_ab_N"/>
    <property type="match status" value="1"/>
</dbReference>
<keyword evidence="6 12" id="KW-0067">ATP-binding</keyword>
<dbReference type="Proteomes" id="UP001497382">
    <property type="component" value="Unassembled WGS sequence"/>
</dbReference>
<dbReference type="FunFam" id="2.40.30.20:FF:000001">
    <property type="entry name" value="ATP synthase subunit alpha"/>
    <property type="match status" value="1"/>
</dbReference>
<keyword evidence="17" id="KW-1185">Reference proteome</keyword>
<keyword evidence="3 11" id="KW-0813">Transport</keyword>
<keyword evidence="7 11" id="KW-0406">Ion transport</keyword>
<dbReference type="PIRSF" id="PIRSF039088">
    <property type="entry name" value="F_ATPase_subunit_alpha"/>
    <property type="match status" value="1"/>
</dbReference>
<name>A0AAV2ABM4_9ARAC</name>
<keyword evidence="10 12" id="KW-0066">ATP synthesis</keyword>
<dbReference type="FunFam" id="3.40.50.300:FF:002432">
    <property type="entry name" value="ATP synthase subunit alpha, mitochondrial"/>
    <property type="match status" value="1"/>
</dbReference>
<comment type="function">
    <text evidence="12">Produces ATP from ADP in the presence of a proton gradient across the membrane.</text>
</comment>
<dbReference type="PANTHER" id="PTHR48082">
    <property type="entry name" value="ATP SYNTHASE SUBUNIT ALPHA, MITOCHONDRIAL"/>
    <property type="match status" value="1"/>
</dbReference>
<evidence type="ECO:0000259" key="14">
    <source>
        <dbReference type="Pfam" id="PF00306"/>
    </source>
</evidence>
<comment type="caution">
    <text evidence="16">The sequence shown here is derived from an EMBL/GenBank/DDBJ whole genome shotgun (WGS) entry which is preliminary data.</text>
</comment>
<dbReference type="AlphaFoldDB" id="A0AAV2ABM4"/>
<evidence type="ECO:0000256" key="6">
    <source>
        <dbReference type="ARBA" id="ARBA00022840"/>
    </source>
</evidence>
<dbReference type="InterPro" id="IPR027417">
    <property type="entry name" value="P-loop_NTPase"/>
</dbReference>